<keyword evidence="4" id="KW-1185">Reference proteome</keyword>
<evidence type="ECO:0000313" key="3">
    <source>
        <dbReference type="EMBL" id="RJK92827.1"/>
    </source>
</evidence>
<dbReference type="Pfam" id="PF00990">
    <property type="entry name" value="GGDEF"/>
    <property type="match status" value="1"/>
</dbReference>
<dbReference type="Proteomes" id="UP000265614">
    <property type="component" value="Unassembled WGS sequence"/>
</dbReference>
<dbReference type="InterPro" id="IPR000014">
    <property type="entry name" value="PAS"/>
</dbReference>
<protein>
    <submittedName>
        <fullName evidence="3">Sensor domain-containing diguanylate cyclase</fullName>
    </submittedName>
</protein>
<dbReference type="InterPro" id="IPR000160">
    <property type="entry name" value="GGDEF_dom"/>
</dbReference>
<dbReference type="PROSITE" id="PS50887">
    <property type="entry name" value="GGDEF"/>
    <property type="match status" value="1"/>
</dbReference>
<sequence length="290" mass="30513">MHDAVGCLGTAIVATTTALVCVIGERGEIVLLNPALERATGWSTAEVAGRPFVDVLAVPHERHLAADAIARALATGDAPPQEGDWLDRWGGHRRVAMQNSVLRDARGRPRAMVCVGADVSAQRAAEALLRERAESDVLTGLRNRAALLRALEEGLACGAGATVLFCDLDGFKAANDTHGHHVGDALLRDVARRLLDATTPQDLVARYGGDEFVVLRPGADEAGASALRDRLEAALEPPHATTHGLVRLGASIGVAIGGAGAAAEELLAAADRHMYGVKTHRRRRGDRRAA</sequence>
<evidence type="ECO:0000313" key="4">
    <source>
        <dbReference type="Proteomes" id="UP000265614"/>
    </source>
</evidence>
<proteinExistence type="predicted"/>
<dbReference type="InterPro" id="IPR043128">
    <property type="entry name" value="Rev_trsase/Diguanyl_cyclase"/>
</dbReference>
<dbReference type="SUPFAM" id="SSF55785">
    <property type="entry name" value="PYP-like sensor domain (PAS domain)"/>
    <property type="match status" value="1"/>
</dbReference>
<dbReference type="SMART" id="SM00267">
    <property type="entry name" value="GGDEF"/>
    <property type="match status" value="1"/>
</dbReference>
<dbReference type="NCBIfam" id="TIGR00229">
    <property type="entry name" value="sensory_box"/>
    <property type="match status" value="1"/>
</dbReference>
<dbReference type="PANTHER" id="PTHR44757:SF2">
    <property type="entry name" value="BIOFILM ARCHITECTURE MAINTENANCE PROTEIN MBAA"/>
    <property type="match status" value="1"/>
</dbReference>
<evidence type="ECO:0000259" key="2">
    <source>
        <dbReference type="PROSITE" id="PS50887"/>
    </source>
</evidence>
<feature type="domain" description="GGDEF" evidence="2">
    <location>
        <begin position="159"/>
        <end position="290"/>
    </location>
</feature>
<dbReference type="InterPro" id="IPR029787">
    <property type="entry name" value="Nucleotide_cyclase"/>
</dbReference>
<dbReference type="PROSITE" id="PS50112">
    <property type="entry name" value="PAS"/>
    <property type="match status" value="1"/>
</dbReference>
<organism evidence="3 4">
    <name type="scientific">Vallicoccus soli</name>
    <dbReference type="NCBI Taxonomy" id="2339232"/>
    <lineage>
        <taxon>Bacteria</taxon>
        <taxon>Bacillati</taxon>
        <taxon>Actinomycetota</taxon>
        <taxon>Actinomycetes</taxon>
        <taxon>Motilibacterales</taxon>
        <taxon>Vallicoccaceae</taxon>
        <taxon>Vallicoccus</taxon>
    </lineage>
</organism>
<dbReference type="Gene3D" id="3.30.70.270">
    <property type="match status" value="1"/>
</dbReference>
<dbReference type="CDD" id="cd01949">
    <property type="entry name" value="GGDEF"/>
    <property type="match status" value="1"/>
</dbReference>
<dbReference type="CDD" id="cd00130">
    <property type="entry name" value="PAS"/>
    <property type="match status" value="1"/>
</dbReference>
<name>A0A3A3YSV8_9ACTN</name>
<dbReference type="NCBIfam" id="TIGR00254">
    <property type="entry name" value="GGDEF"/>
    <property type="match status" value="1"/>
</dbReference>
<dbReference type="PANTHER" id="PTHR44757">
    <property type="entry name" value="DIGUANYLATE CYCLASE DGCP"/>
    <property type="match status" value="1"/>
</dbReference>
<feature type="domain" description="PAS" evidence="1">
    <location>
        <begin position="12"/>
        <end position="76"/>
    </location>
</feature>
<reference evidence="3 4" key="1">
    <citation type="submission" date="2018-09" db="EMBL/GenBank/DDBJ databases">
        <title>YIM 75000 draft genome.</title>
        <authorList>
            <person name="Tang S."/>
            <person name="Feng Y."/>
        </authorList>
    </citation>
    <scope>NUCLEOTIDE SEQUENCE [LARGE SCALE GENOMIC DNA]</scope>
    <source>
        <strain evidence="3 4">YIM 75000</strain>
    </source>
</reference>
<dbReference type="OrthoDB" id="23692at2"/>
<accession>A0A3A3YSV8</accession>
<dbReference type="InterPro" id="IPR052155">
    <property type="entry name" value="Biofilm_reg_signaling"/>
</dbReference>
<evidence type="ECO:0000259" key="1">
    <source>
        <dbReference type="PROSITE" id="PS50112"/>
    </source>
</evidence>
<dbReference type="AlphaFoldDB" id="A0A3A3YSV8"/>
<dbReference type="InterPro" id="IPR013767">
    <property type="entry name" value="PAS_fold"/>
</dbReference>
<dbReference type="InterPro" id="IPR035965">
    <property type="entry name" value="PAS-like_dom_sf"/>
</dbReference>
<dbReference type="Pfam" id="PF00989">
    <property type="entry name" value="PAS"/>
    <property type="match status" value="1"/>
</dbReference>
<dbReference type="SUPFAM" id="SSF55073">
    <property type="entry name" value="Nucleotide cyclase"/>
    <property type="match status" value="1"/>
</dbReference>
<dbReference type="Gene3D" id="3.30.450.20">
    <property type="entry name" value="PAS domain"/>
    <property type="match status" value="1"/>
</dbReference>
<dbReference type="EMBL" id="QZEZ01000012">
    <property type="protein sequence ID" value="RJK92827.1"/>
    <property type="molecule type" value="Genomic_DNA"/>
</dbReference>
<gene>
    <name evidence="3" type="ORF">D5H78_18025</name>
</gene>
<comment type="caution">
    <text evidence="3">The sequence shown here is derived from an EMBL/GenBank/DDBJ whole genome shotgun (WGS) entry which is preliminary data.</text>
</comment>
<dbReference type="GO" id="GO:0006355">
    <property type="term" value="P:regulation of DNA-templated transcription"/>
    <property type="evidence" value="ECO:0007669"/>
    <property type="project" value="InterPro"/>
</dbReference>